<protein>
    <submittedName>
        <fullName evidence="3">Xanthine and CO dehydrogenases maturation factor, XdhC/CoxF family</fullName>
    </submittedName>
</protein>
<dbReference type="EMBL" id="CP003929">
    <property type="protein sequence ID" value="AGB38883.1"/>
    <property type="molecule type" value="Genomic_DNA"/>
</dbReference>
<dbReference type="Pfam" id="PF02625">
    <property type="entry name" value="XdhC_CoxI"/>
    <property type="match status" value="1"/>
</dbReference>
<proteinExistence type="predicted"/>
<feature type="domain" description="XdhC Rossmann" evidence="2">
    <location>
        <begin position="211"/>
        <end position="352"/>
    </location>
</feature>
<evidence type="ECO:0000259" key="2">
    <source>
        <dbReference type="Pfam" id="PF13478"/>
    </source>
</evidence>
<dbReference type="InterPro" id="IPR027051">
    <property type="entry name" value="XdhC_Rossmann_dom"/>
</dbReference>
<reference evidence="3 4" key="1">
    <citation type="submission" date="2012-11" db="EMBL/GenBank/DDBJ databases">
        <title>FINISHED of Natronococcus occultus SP4, DSM 3396.</title>
        <authorList>
            <consortium name="DOE Joint Genome Institute"/>
            <person name="Eisen J."/>
            <person name="Huntemann M."/>
            <person name="Wei C.-L."/>
            <person name="Han J."/>
            <person name="Detter J.C."/>
            <person name="Han C."/>
            <person name="Tapia R."/>
            <person name="Chen A."/>
            <person name="Kyrpides N."/>
            <person name="Mavromatis K."/>
            <person name="Markowitz V."/>
            <person name="Szeto E."/>
            <person name="Ivanova N."/>
            <person name="Mikhailova N."/>
            <person name="Ovchinnikova G."/>
            <person name="Pagani I."/>
            <person name="Pati A."/>
            <person name="Goodwin L."/>
            <person name="Nordberg H.P."/>
            <person name="Cantor M.N."/>
            <person name="Hua S.X."/>
            <person name="Woyke T."/>
            <person name="Eisen J."/>
            <person name="Klenk H.-P."/>
            <person name="Klenk H.-P."/>
        </authorList>
    </citation>
    <scope>NUCLEOTIDE SEQUENCE [LARGE SCALE GENOMIC DNA]</scope>
    <source>
        <strain evidence="3 4">SP4</strain>
    </source>
</reference>
<dbReference type="eggNOG" id="arCOG01929">
    <property type="taxonomic scope" value="Archaea"/>
</dbReference>
<sequence>MTYSPAQPWNATSRDVRRSMRRHLREESTAIVATVVSVDGSGYRRPGARTVVEPTGESTGAVTAGCLKESVIDAARKIVADGEPQLRTFDLQDDDDAWGLGLGCNGVIDILFEPLDASFRPALDELRENLPVTVLTAVESTASTVSAGDRTVLTSDGWSSTERNSLPEPVVTSIENRLDATASKATGSLSVTTNAGTIRVFVNRLTPTPTLLLFGGQEDVNPVTSLASRAGFRVHVVTARSGHADADRFPDATDVSSIRPPQLGDLVEAPSSTFAVLMSHNFIDDQLALDSLLETAVPYIGVMGPRKRFRELRESMDRTLDTADLDRIAAPCGLALGSDSPTEIGFSIVSEVLAVHNDRSGGRLTELEGPIHNRSEIG</sequence>
<name>L0K452_9EURY</name>
<dbReference type="Pfam" id="PF13478">
    <property type="entry name" value="XdhC_C"/>
    <property type="match status" value="1"/>
</dbReference>
<dbReference type="Proteomes" id="UP000010878">
    <property type="component" value="Chromosome"/>
</dbReference>
<accession>L0K452</accession>
<keyword evidence="4" id="KW-1185">Reference proteome</keyword>
<dbReference type="InterPro" id="IPR003777">
    <property type="entry name" value="XdhC_CoxI"/>
</dbReference>
<evidence type="ECO:0000313" key="3">
    <source>
        <dbReference type="EMBL" id="AGB38883.1"/>
    </source>
</evidence>
<feature type="domain" description="XdhC- CoxI" evidence="1">
    <location>
        <begin position="24"/>
        <end position="90"/>
    </location>
</feature>
<evidence type="ECO:0000259" key="1">
    <source>
        <dbReference type="Pfam" id="PF02625"/>
    </source>
</evidence>
<gene>
    <name evidence="3" type="ORF">Natoc_3142</name>
</gene>
<dbReference type="Gene3D" id="3.40.50.720">
    <property type="entry name" value="NAD(P)-binding Rossmann-like Domain"/>
    <property type="match status" value="1"/>
</dbReference>
<evidence type="ECO:0000313" key="4">
    <source>
        <dbReference type="Proteomes" id="UP000010878"/>
    </source>
</evidence>
<dbReference type="OrthoDB" id="33067at2157"/>
<dbReference type="KEGG" id="nou:Natoc_3142"/>
<dbReference type="AlphaFoldDB" id="L0K452"/>
<dbReference type="PANTHER" id="PTHR30388">
    <property type="entry name" value="ALDEHYDE OXIDOREDUCTASE MOLYBDENUM COFACTOR ASSEMBLY PROTEIN"/>
    <property type="match status" value="1"/>
</dbReference>
<dbReference type="PANTHER" id="PTHR30388:SF6">
    <property type="entry name" value="XANTHINE DEHYDROGENASE SUBUNIT A-RELATED"/>
    <property type="match status" value="1"/>
</dbReference>
<dbReference type="HOGENOM" id="CLU_041115_1_1_2"/>
<dbReference type="STRING" id="694430.Natoc_3142"/>
<organism evidence="3 4">
    <name type="scientific">Natronococcus occultus SP4</name>
    <dbReference type="NCBI Taxonomy" id="694430"/>
    <lineage>
        <taxon>Archaea</taxon>
        <taxon>Methanobacteriati</taxon>
        <taxon>Methanobacteriota</taxon>
        <taxon>Stenosarchaea group</taxon>
        <taxon>Halobacteria</taxon>
        <taxon>Halobacteriales</taxon>
        <taxon>Natrialbaceae</taxon>
        <taxon>Natronococcus</taxon>
    </lineage>
</organism>
<dbReference type="InterPro" id="IPR052698">
    <property type="entry name" value="MoCofactor_Util/Proc"/>
</dbReference>